<feature type="signal peptide" evidence="1">
    <location>
        <begin position="1"/>
        <end position="27"/>
    </location>
</feature>
<evidence type="ECO:0000313" key="2">
    <source>
        <dbReference type="EMBL" id="JAD54152.1"/>
    </source>
</evidence>
<reference evidence="2" key="1">
    <citation type="submission" date="2014-09" db="EMBL/GenBank/DDBJ databases">
        <authorList>
            <person name="Magalhaes I.L.F."/>
            <person name="Oliveira U."/>
            <person name="Santos F.R."/>
            <person name="Vidigal T.H.D.A."/>
            <person name="Brescovit A.D."/>
            <person name="Santos A.J."/>
        </authorList>
    </citation>
    <scope>NUCLEOTIDE SEQUENCE</scope>
    <source>
        <tissue evidence="2">Shoot tissue taken approximately 20 cm above the soil surface</tissue>
    </source>
</reference>
<organism evidence="2">
    <name type="scientific">Arundo donax</name>
    <name type="common">Giant reed</name>
    <name type="synonym">Donax arundinaceus</name>
    <dbReference type="NCBI Taxonomy" id="35708"/>
    <lineage>
        <taxon>Eukaryota</taxon>
        <taxon>Viridiplantae</taxon>
        <taxon>Streptophyta</taxon>
        <taxon>Embryophyta</taxon>
        <taxon>Tracheophyta</taxon>
        <taxon>Spermatophyta</taxon>
        <taxon>Magnoliopsida</taxon>
        <taxon>Liliopsida</taxon>
        <taxon>Poales</taxon>
        <taxon>Poaceae</taxon>
        <taxon>PACMAD clade</taxon>
        <taxon>Arundinoideae</taxon>
        <taxon>Arundineae</taxon>
        <taxon>Arundo</taxon>
    </lineage>
</organism>
<protein>
    <recommendedName>
        <fullName evidence="3">Secreted protein</fullName>
    </recommendedName>
</protein>
<reference evidence="2" key="2">
    <citation type="journal article" date="2015" name="Data Brief">
        <title>Shoot transcriptome of the giant reed, Arundo donax.</title>
        <authorList>
            <person name="Barrero R.A."/>
            <person name="Guerrero F.D."/>
            <person name="Moolhuijzen P."/>
            <person name="Goolsby J.A."/>
            <person name="Tidwell J."/>
            <person name="Bellgard S.E."/>
            <person name="Bellgard M.I."/>
        </authorList>
    </citation>
    <scope>NUCLEOTIDE SEQUENCE</scope>
    <source>
        <tissue evidence="2">Shoot tissue taken approximately 20 cm above the soil surface</tissue>
    </source>
</reference>
<keyword evidence="1" id="KW-0732">Signal</keyword>
<dbReference type="EMBL" id="GBRH01243743">
    <property type="protein sequence ID" value="JAD54152.1"/>
    <property type="molecule type" value="Transcribed_RNA"/>
</dbReference>
<evidence type="ECO:0008006" key="3">
    <source>
        <dbReference type="Google" id="ProtNLM"/>
    </source>
</evidence>
<feature type="chain" id="PRO_5002044069" description="Secreted protein" evidence="1">
    <location>
        <begin position="28"/>
        <end position="79"/>
    </location>
</feature>
<name>A0A0A9B4D5_ARUDO</name>
<proteinExistence type="predicted"/>
<sequence length="79" mass="9432">MRNLCWRKLSHQLLLVLALRIMFNSRAFNTGTRDLIGYRHIWRIVIDQPRRVICKSLGPFRQLGEACMRLSWRKGLYTS</sequence>
<evidence type="ECO:0000256" key="1">
    <source>
        <dbReference type="SAM" id="SignalP"/>
    </source>
</evidence>
<accession>A0A0A9B4D5</accession>
<dbReference type="AlphaFoldDB" id="A0A0A9B4D5"/>